<dbReference type="OrthoDB" id="9790209at2"/>
<organism evidence="9 10">
    <name type="scientific">Pseudooceanicola algae</name>
    <dbReference type="NCBI Taxonomy" id="1537215"/>
    <lineage>
        <taxon>Bacteria</taxon>
        <taxon>Pseudomonadati</taxon>
        <taxon>Pseudomonadota</taxon>
        <taxon>Alphaproteobacteria</taxon>
        <taxon>Rhodobacterales</taxon>
        <taxon>Paracoccaceae</taxon>
        <taxon>Pseudooceanicola</taxon>
    </lineage>
</organism>
<dbReference type="InterPro" id="IPR010656">
    <property type="entry name" value="DctM"/>
</dbReference>
<evidence type="ECO:0000313" key="10">
    <source>
        <dbReference type="Proteomes" id="UP000283786"/>
    </source>
</evidence>
<dbReference type="RefSeq" id="WP_119839016.1">
    <property type="nucleotide sequence ID" value="NZ_CP060436.1"/>
</dbReference>
<dbReference type="InterPro" id="IPR004681">
    <property type="entry name" value="TRAP_DctM"/>
</dbReference>
<evidence type="ECO:0000256" key="4">
    <source>
        <dbReference type="ARBA" id="ARBA00022692"/>
    </source>
</evidence>
<evidence type="ECO:0000313" key="9">
    <source>
        <dbReference type="EMBL" id="QPM90486.1"/>
    </source>
</evidence>
<keyword evidence="10" id="KW-1185">Reference proteome</keyword>
<dbReference type="PANTHER" id="PTHR33362:SF5">
    <property type="entry name" value="C4-DICARBOXYLATE TRAP TRANSPORTER LARGE PERMEASE PROTEIN DCTM"/>
    <property type="match status" value="1"/>
</dbReference>
<feature type="domain" description="TRAP C4-dicarboxylate transport system permease DctM subunit" evidence="8">
    <location>
        <begin position="12"/>
        <end position="452"/>
    </location>
</feature>
<keyword evidence="4" id="KW-0812">Transmembrane</keyword>
<keyword evidence="6" id="KW-0472">Membrane</keyword>
<dbReference type="AlphaFoldDB" id="A0A418SHX0"/>
<evidence type="ECO:0000256" key="3">
    <source>
        <dbReference type="ARBA" id="ARBA00022519"/>
    </source>
</evidence>
<accession>A0A418SHX0</accession>
<evidence type="ECO:0000256" key="6">
    <source>
        <dbReference type="ARBA" id="ARBA00023136"/>
    </source>
</evidence>
<evidence type="ECO:0000259" key="8">
    <source>
        <dbReference type="Pfam" id="PF06808"/>
    </source>
</evidence>
<evidence type="ECO:0000256" key="5">
    <source>
        <dbReference type="ARBA" id="ARBA00022989"/>
    </source>
</evidence>
<proteinExistence type="predicted"/>
<dbReference type="GO" id="GO:0022857">
    <property type="term" value="F:transmembrane transporter activity"/>
    <property type="evidence" value="ECO:0007669"/>
    <property type="project" value="UniProtKB-UniRule"/>
</dbReference>
<dbReference type="Pfam" id="PF06808">
    <property type="entry name" value="DctM"/>
    <property type="match status" value="1"/>
</dbReference>
<keyword evidence="2" id="KW-1003">Cell membrane</keyword>
<dbReference type="EMBL" id="CP060436">
    <property type="protein sequence ID" value="QPM90486.1"/>
    <property type="molecule type" value="Genomic_DNA"/>
</dbReference>
<name>A0A418SHX0_9RHOB</name>
<evidence type="ECO:0000256" key="2">
    <source>
        <dbReference type="ARBA" id="ARBA00022475"/>
    </source>
</evidence>
<sequence length="461" mass="48430">MFDYTTAFLVITLLISLVLLGFHVAIALAVTSAVGIYMATGSLRITEAVLASTSAEALRSFTFAVIPLFMLMGEFMGRSGVITDIYIGINKGLRRVPARLAIATVLGNTVFSFVTGVSIASAAAFSRIAYPEMRAHGYNRAFALGAIAGSSCLGMLIPPSVLMIVWGILTEQSIGRLFLAGVAPGVLLATFYVAYIVIAALLRPSLVGEGPDAKAPTRKVASVDAGGAEALPEFEDTASKPLPRMQLLGAALGLFGIVASILGGIWMGLFTPTEGAGAGAALALGLAVLRGMRWSGFVQAIFSVGRIAAPILILLLTAALYSRTLAMTGVTSAIRDGIVNSGLSPFMVMTAIIVVWFLLGMIIDSISIMLLTVPIVEPVAMAFGFDQLSFAIVGIIAIEAGLLTPPFGLLVYTVKASINDPEVGVQHIFLSAAPYWLVMLLVVLMLICFPQIANFFPNLMM</sequence>
<comment type="subcellular location">
    <subcellularLocation>
        <location evidence="1 7">Cell inner membrane</location>
        <topology evidence="1 7">Multi-pass membrane protein</topology>
    </subcellularLocation>
</comment>
<protein>
    <submittedName>
        <fullName evidence="9">C4-dicarboxylate TRAP transporter large permease protein DctM</fullName>
    </submittedName>
</protein>
<reference evidence="9 10" key="1">
    <citation type="submission" date="2020-08" db="EMBL/GenBank/DDBJ databases">
        <title>Genome sequence of Rhodobacteraceae bacterium Lw-13e.</title>
        <authorList>
            <person name="Poehlein A."/>
            <person name="Wolter L."/>
            <person name="Daniel R."/>
            <person name="Brinkhoff T."/>
        </authorList>
    </citation>
    <scope>NUCLEOTIDE SEQUENCE [LARGE SCALE GENOMIC DNA]</scope>
    <source>
        <strain evidence="9 10">Lw-13e</strain>
    </source>
</reference>
<dbReference type="PIRSF" id="PIRSF006066">
    <property type="entry name" value="HI0050"/>
    <property type="match status" value="1"/>
</dbReference>
<keyword evidence="7" id="KW-0813">Transport</keyword>
<gene>
    <name evidence="9" type="primary">dctM_5</name>
    <name evidence="9" type="ORF">PSAL_017250</name>
</gene>
<keyword evidence="3 7" id="KW-0997">Cell inner membrane</keyword>
<keyword evidence="5" id="KW-1133">Transmembrane helix</keyword>
<dbReference type="GO" id="GO:0005886">
    <property type="term" value="C:plasma membrane"/>
    <property type="evidence" value="ECO:0007669"/>
    <property type="project" value="UniProtKB-SubCell"/>
</dbReference>
<dbReference type="KEGG" id="palw:PSAL_017250"/>
<dbReference type="Proteomes" id="UP000283786">
    <property type="component" value="Chromosome"/>
</dbReference>
<evidence type="ECO:0000256" key="7">
    <source>
        <dbReference type="RuleBase" id="RU369079"/>
    </source>
</evidence>
<dbReference type="PANTHER" id="PTHR33362">
    <property type="entry name" value="SIALIC ACID TRAP TRANSPORTER PERMEASE PROTEIN SIAT-RELATED"/>
    <property type="match status" value="1"/>
</dbReference>
<evidence type="ECO:0000256" key="1">
    <source>
        <dbReference type="ARBA" id="ARBA00004429"/>
    </source>
</evidence>
<comment type="function">
    <text evidence="7">Part of the tripartite ATP-independent periplasmic (TRAP) transport system.</text>
</comment>